<keyword evidence="5" id="KW-1185">Reference proteome</keyword>
<reference evidence="4 5" key="1">
    <citation type="submission" date="2020-09" db="EMBL/GenBank/DDBJ databases">
        <title>Genome sequences of type strains of Chitinophaga qingshengii and Chitinophaga varians.</title>
        <authorList>
            <person name="Kittiwongwattana C."/>
        </authorList>
    </citation>
    <scope>NUCLEOTIDE SEQUENCE [LARGE SCALE GENOMIC DNA]</scope>
    <source>
        <strain evidence="4 5">JCM 30026</strain>
    </source>
</reference>
<dbReference type="Pfam" id="PF08281">
    <property type="entry name" value="Sigma70_r4_2"/>
    <property type="match status" value="1"/>
</dbReference>
<feature type="domain" description="RNA polymerase sigma factor 70 region 4 type 2" evidence="3">
    <location>
        <begin position="98"/>
        <end position="147"/>
    </location>
</feature>
<accession>A0ABR7TG87</accession>
<dbReference type="NCBIfam" id="TIGR02937">
    <property type="entry name" value="sigma70-ECF"/>
    <property type="match status" value="1"/>
</dbReference>
<comment type="subunit">
    <text evidence="1">Interacts transiently with the RNA polymerase catalytic core formed by RpoA, RpoB, RpoC and RpoZ (2 alpha, 1 beta, 1 beta' and 1 omega subunit) to form the RNA polymerase holoenzyme that can initiate transcription.</text>
</comment>
<dbReference type="SUPFAM" id="SSF88946">
    <property type="entry name" value="Sigma2 domain of RNA polymerase sigma factors"/>
    <property type="match status" value="1"/>
</dbReference>
<evidence type="ECO:0000256" key="1">
    <source>
        <dbReference type="ARBA" id="ARBA00011344"/>
    </source>
</evidence>
<dbReference type="EMBL" id="JACVFC010000001">
    <property type="protein sequence ID" value="MBC9929432.1"/>
    <property type="molecule type" value="Genomic_DNA"/>
</dbReference>
<evidence type="ECO:0000259" key="2">
    <source>
        <dbReference type="Pfam" id="PF04542"/>
    </source>
</evidence>
<comment type="caution">
    <text evidence="4">The sequence shown here is derived from an EMBL/GenBank/DDBJ whole genome shotgun (WGS) entry which is preliminary data.</text>
</comment>
<evidence type="ECO:0000313" key="5">
    <source>
        <dbReference type="Proteomes" id="UP000659124"/>
    </source>
</evidence>
<dbReference type="InterPro" id="IPR014284">
    <property type="entry name" value="RNA_pol_sigma-70_dom"/>
</dbReference>
<organism evidence="4 5">
    <name type="scientific">Chitinophaga qingshengii</name>
    <dbReference type="NCBI Taxonomy" id="1569794"/>
    <lineage>
        <taxon>Bacteria</taxon>
        <taxon>Pseudomonadati</taxon>
        <taxon>Bacteroidota</taxon>
        <taxon>Chitinophagia</taxon>
        <taxon>Chitinophagales</taxon>
        <taxon>Chitinophagaceae</taxon>
        <taxon>Chitinophaga</taxon>
    </lineage>
</organism>
<dbReference type="InterPro" id="IPR036388">
    <property type="entry name" value="WH-like_DNA-bd_sf"/>
</dbReference>
<dbReference type="InterPro" id="IPR013325">
    <property type="entry name" value="RNA_pol_sigma_r2"/>
</dbReference>
<feature type="domain" description="RNA polymerase sigma-70 region 2" evidence="2">
    <location>
        <begin position="4"/>
        <end position="68"/>
    </location>
</feature>
<gene>
    <name evidence="4" type="ORF">ICL07_03545</name>
</gene>
<dbReference type="InterPro" id="IPR013249">
    <property type="entry name" value="RNA_pol_sigma70_r4_t2"/>
</dbReference>
<protein>
    <submittedName>
        <fullName evidence="4">Sigma-70 family RNA polymerase sigma factor</fullName>
    </submittedName>
</protein>
<dbReference type="Proteomes" id="UP000659124">
    <property type="component" value="Unassembled WGS sequence"/>
</dbReference>
<dbReference type="RefSeq" id="WP_188086561.1">
    <property type="nucleotide sequence ID" value="NZ_JACVFC010000001.1"/>
</dbReference>
<dbReference type="InterPro" id="IPR032710">
    <property type="entry name" value="NTF2-like_dom_sf"/>
</dbReference>
<dbReference type="Gene3D" id="3.10.450.50">
    <property type="match status" value="1"/>
</dbReference>
<dbReference type="SUPFAM" id="SSF54427">
    <property type="entry name" value="NTF2-like"/>
    <property type="match status" value="1"/>
</dbReference>
<dbReference type="PANTHER" id="PTHR30173:SF36">
    <property type="entry name" value="ECF RNA POLYMERASE SIGMA FACTOR SIGJ"/>
    <property type="match status" value="1"/>
</dbReference>
<dbReference type="InterPro" id="IPR052704">
    <property type="entry name" value="ECF_Sigma-70_Domain"/>
</dbReference>
<dbReference type="CDD" id="cd06171">
    <property type="entry name" value="Sigma70_r4"/>
    <property type="match status" value="1"/>
</dbReference>
<evidence type="ECO:0000259" key="3">
    <source>
        <dbReference type="Pfam" id="PF08281"/>
    </source>
</evidence>
<proteinExistence type="predicted"/>
<evidence type="ECO:0000313" key="4">
    <source>
        <dbReference type="EMBL" id="MBC9929432.1"/>
    </source>
</evidence>
<dbReference type="Gene3D" id="1.10.10.10">
    <property type="entry name" value="Winged helix-like DNA-binding domain superfamily/Winged helix DNA-binding domain"/>
    <property type="match status" value="1"/>
</dbReference>
<dbReference type="PANTHER" id="PTHR30173">
    <property type="entry name" value="SIGMA 19 FACTOR"/>
    <property type="match status" value="1"/>
</dbReference>
<dbReference type="InterPro" id="IPR007627">
    <property type="entry name" value="RNA_pol_sigma70_r2"/>
</dbReference>
<dbReference type="Pfam" id="PF04542">
    <property type="entry name" value="Sigma70_r2"/>
    <property type="match status" value="1"/>
</dbReference>
<dbReference type="InterPro" id="IPR013324">
    <property type="entry name" value="RNA_pol_sigma_r3/r4-like"/>
</dbReference>
<name>A0ABR7TG87_9BACT</name>
<sequence>MTVIEQYRSTLFAVAYKMTKNAMDAEDILQEVFLAYSRQDTAAIRHPENYLVKAVMHRCFSLLEARKKTVYPGIDLPSPIFQERFSYIHDQDISFALLILLQTLNPSERAVFILRETMSYNYEEIAAILDLAPDHCRQLFHRAKEKIAAGKIRYTPASERRNALFQAFMEACSGGDAARLMSCLKEDITIYSDGGGKAAAARIPLTGRTAATAFLLGIYTKRDRELRYEVAGINGEPGIICYNAATGAVDTIMLLSMDGEGIHTVYFVRNPDKLR</sequence>
<dbReference type="Gene3D" id="1.10.1740.10">
    <property type="match status" value="1"/>
</dbReference>
<dbReference type="SUPFAM" id="SSF88659">
    <property type="entry name" value="Sigma3 and sigma4 domains of RNA polymerase sigma factors"/>
    <property type="match status" value="1"/>
</dbReference>